<comment type="subcellular location">
    <subcellularLocation>
        <location evidence="1">Membrane</location>
        <topology evidence="1">Multi-pass membrane protein</topology>
    </subcellularLocation>
</comment>
<dbReference type="GO" id="GO:0005886">
    <property type="term" value="C:plasma membrane"/>
    <property type="evidence" value="ECO:0007669"/>
    <property type="project" value="TreeGrafter"/>
</dbReference>
<sequence>MSIEKGDIEQISIANVPMSEPKAMTMSTPRSKIANPAPAGIFAFAATTFLLSMYNVNTRGIHTPNVVVGMAVFTGGLLQFVAGMWEFPRGNVFGATCFSSYGTFWMSYATILIPSSGIIAAYTDPQELNNALGLYLIVWMMITIIFLVVSLTKSISFILLFTVLSLALGLLAGGSFTGAAALTKGGGIVGIITAVVAYYIGASNLLEAEVRPVMKLPLGNL</sequence>
<evidence type="ECO:0000256" key="3">
    <source>
        <dbReference type="ARBA" id="ARBA00022692"/>
    </source>
</evidence>
<comment type="caution">
    <text evidence="7">The sequence shown here is derived from an EMBL/GenBank/DDBJ whole genome shotgun (WGS) entry which is preliminary data.</text>
</comment>
<keyword evidence="8" id="KW-1185">Reference proteome</keyword>
<comment type="similarity">
    <text evidence="2">Belongs to the acetate uptake transporter (AceTr) (TC 2.A.96) family.</text>
</comment>
<evidence type="ECO:0000256" key="2">
    <source>
        <dbReference type="ARBA" id="ARBA00005587"/>
    </source>
</evidence>
<dbReference type="PANTHER" id="PTHR31123:SF1">
    <property type="entry name" value="ACCUMULATION OF DYADS PROTEIN 2-RELATED"/>
    <property type="match status" value="1"/>
</dbReference>
<dbReference type="InParanoid" id="A0A409X0M8"/>
<evidence type="ECO:0000256" key="4">
    <source>
        <dbReference type="ARBA" id="ARBA00022989"/>
    </source>
</evidence>
<dbReference type="AlphaFoldDB" id="A0A409X0M8"/>
<keyword evidence="3 6" id="KW-0812">Transmembrane</keyword>
<dbReference type="Pfam" id="PF01184">
    <property type="entry name" value="Gpr1_Fun34_YaaH"/>
    <property type="match status" value="1"/>
</dbReference>
<keyword evidence="5 6" id="KW-0472">Membrane</keyword>
<organism evidence="7 8">
    <name type="scientific">Gymnopilus dilepis</name>
    <dbReference type="NCBI Taxonomy" id="231916"/>
    <lineage>
        <taxon>Eukaryota</taxon>
        <taxon>Fungi</taxon>
        <taxon>Dikarya</taxon>
        <taxon>Basidiomycota</taxon>
        <taxon>Agaricomycotina</taxon>
        <taxon>Agaricomycetes</taxon>
        <taxon>Agaricomycetidae</taxon>
        <taxon>Agaricales</taxon>
        <taxon>Agaricineae</taxon>
        <taxon>Hymenogastraceae</taxon>
        <taxon>Gymnopilus</taxon>
    </lineage>
</organism>
<evidence type="ECO:0000256" key="5">
    <source>
        <dbReference type="ARBA" id="ARBA00023136"/>
    </source>
</evidence>
<reference evidence="7 8" key="1">
    <citation type="journal article" date="2018" name="Evol. Lett.">
        <title>Horizontal gene cluster transfer increased hallucinogenic mushroom diversity.</title>
        <authorList>
            <person name="Reynolds H.T."/>
            <person name="Vijayakumar V."/>
            <person name="Gluck-Thaler E."/>
            <person name="Korotkin H.B."/>
            <person name="Matheny P.B."/>
            <person name="Slot J.C."/>
        </authorList>
    </citation>
    <scope>NUCLEOTIDE SEQUENCE [LARGE SCALE GENOMIC DNA]</scope>
    <source>
        <strain evidence="7 8">SRW20</strain>
    </source>
</reference>
<feature type="transmembrane region" description="Helical" evidence="6">
    <location>
        <begin position="158"/>
        <end position="182"/>
    </location>
</feature>
<proteinExistence type="inferred from homology"/>
<feature type="transmembrane region" description="Helical" evidence="6">
    <location>
        <begin position="92"/>
        <end position="113"/>
    </location>
</feature>
<dbReference type="GO" id="GO:0015123">
    <property type="term" value="F:acetate transmembrane transporter activity"/>
    <property type="evidence" value="ECO:0007669"/>
    <property type="project" value="TreeGrafter"/>
</dbReference>
<dbReference type="FunCoup" id="A0A409X0M8">
    <property type="interactions" value="44"/>
</dbReference>
<keyword evidence="4 6" id="KW-1133">Transmembrane helix</keyword>
<feature type="transmembrane region" description="Helical" evidence="6">
    <location>
        <begin position="133"/>
        <end position="151"/>
    </location>
</feature>
<gene>
    <name evidence="7" type="ORF">CVT26_011358</name>
</gene>
<evidence type="ECO:0000313" key="7">
    <source>
        <dbReference type="EMBL" id="PPQ84335.1"/>
    </source>
</evidence>
<dbReference type="InterPro" id="IPR000791">
    <property type="entry name" value="Gpr1/Fun34/SatP-like"/>
</dbReference>
<dbReference type="NCBIfam" id="NF038013">
    <property type="entry name" value="AceTr_1"/>
    <property type="match status" value="1"/>
</dbReference>
<feature type="transmembrane region" description="Helical" evidence="6">
    <location>
        <begin position="66"/>
        <end position="85"/>
    </location>
</feature>
<feature type="transmembrane region" description="Helical" evidence="6">
    <location>
        <begin position="33"/>
        <end position="54"/>
    </location>
</feature>
<evidence type="ECO:0000313" key="8">
    <source>
        <dbReference type="Proteomes" id="UP000284706"/>
    </source>
</evidence>
<evidence type="ECO:0000256" key="6">
    <source>
        <dbReference type="SAM" id="Phobius"/>
    </source>
</evidence>
<dbReference type="InterPro" id="IPR051633">
    <property type="entry name" value="AceTr"/>
</dbReference>
<accession>A0A409X0M8</accession>
<evidence type="ECO:0000256" key="1">
    <source>
        <dbReference type="ARBA" id="ARBA00004141"/>
    </source>
</evidence>
<protein>
    <submittedName>
        <fullName evidence="7">Uncharacterized protein</fullName>
    </submittedName>
</protein>
<dbReference type="STRING" id="231916.A0A409X0M8"/>
<dbReference type="Proteomes" id="UP000284706">
    <property type="component" value="Unassembled WGS sequence"/>
</dbReference>
<dbReference type="OrthoDB" id="3648309at2759"/>
<dbReference type="EMBL" id="NHYE01004488">
    <property type="protein sequence ID" value="PPQ84335.1"/>
    <property type="molecule type" value="Genomic_DNA"/>
</dbReference>
<dbReference type="PANTHER" id="PTHR31123">
    <property type="entry name" value="ACCUMULATION OF DYADS PROTEIN 2-RELATED"/>
    <property type="match status" value="1"/>
</dbReference>
<name>A0A409X0M8_9AGAR</name>
<feature type="transmembrane region" description="Helical" evidence="6">
    <location>
        <begin position="188"/>
        <end position="206"/>
    </location>
</feature>